<name>A0A1G8YI88_9BACI</name>
<evidence type="ECO:0000313" key="1">
    <source>
        <dbReference type="EMBL" id="SDK01810.1"/>
    </source>
</evidence>
<protein>
    <submittedName>
        <fullName evidence="1">Uncharacterized protein</fullName>
    </submittedName>
</protein>
<sequence length="137" mass="16370">MYKKMNELITMLEDSGKCEVKLINREKHTYSIEQFTKLNWRRRSKRFGRIHAGEKRLRIDLDFPRELFSTEDLQKYIKLPLKSEAAHQRTSHLDLLKNEKGYDTAAIHIYRSQLDDYAFDDLFAIFISKVIDANTRE</sequence>
<dbReference type="RefSeq" id="WP_093212825.1">
    <property type="nucleotide sequence ID" value="NZ_FNFL01000002.1"/>
</dbReference>
<dbReference type="EMBL" id="FNFL01000002">
    <property type="protein sequence ID" value="SDK01810.1"/>
    <property type="molecule type" value="Genomic_DNA"/>
</dbReference>
<organism evidence="1 2">
    <name type="scientific">Sediminibacillus albus</name>
    <dbReference type="NCBI Taxonomy" id="407036"/>
    <lineage>
        <taxon>Bacteria</taxon>
        <taxon>Bacillati</taxon>
        <taxon>Bacillota</taxon>
        <taxon>Bacilli</taxon>
        <taxon>Bacillales</taxon>
        <taxon>Bacillaceae</taxon>
        <taxon>Sediminibacillus</taxon>
    </lineage>
</organism>
<reference evidence="1 2" key="1">
    <citation type="submission" date="2016-10" db="EMBL/GenBank/DDBJ databases">
        <authorList>
            <person name="de Groot N.N."/>
        </authorList>
    </citation>
    <scope>NUCLEOTIDE SEQUENCE [LARGE SCALE GENOMIC DNA]</scope>
    <source>
        <strain evidence="1 2">CGMCC 1.6502</strain>
    </source>
</reference>
<dbReference type="AlphaFoldDB" id="A0A1G8YI88"/>
<dbReference type="OrthoDB" id="2967672at2"/>
<proteinExistence type="predicted"/>
<dbReference type="Proteomes" id="UP000198694">
    <property type="component" value="Unassembled WGS sequence"/>
</dbReference>
<gene>
    <name evidence="1" type="ORF">SAMN05216243_1600</name>
</gene>
<evidence type="ECO:0000313" key="2">
    <source>
        <dbReference type="Proteomes" id="UP000198694"/>
    </source>
</evidence>
<keyword evidence="2" id="KW-1185">Reference proteome</keyword>
<accession>A0A1G8YI88</accession>